<dbReference type="EMBL" id="CM046399">
    <property type="protein sequence ID" value="KAI8528068.1"/>
    <property type="molecule type" value="Genomic_DNA"/>
</dbReference>
<comment type="caution">
    <text evidence="1">The sequence shown here is derived from an EMBL/GenBank/DDBJ whole genome shotgun (WGS) entry which is preliminary data.</text>
</comment>
<evidence type="ECO:0000313" key="1">
    <source>
        <dbReference type="EMBL" id="KAI8528068.1"/>
    </source>
</evidence>
<sequence>MARRKTKSQSQSVQKGYQTNSLVTSTFKRLHLAKGLRLPKNLSVPRCGCKDTCIDLTVALVLDSMDRIFLMLHEA</sequence>
<organism evidence="1 2">
    <name type="scientific">Rhododendron molle</name>
    <name type="common">Chinese azalea</name>
    <name type="synonym">Azalea mollis</name>
    <dbReference type="NCBI Taxonomy" id="49168"/>
    <lineage>
        <taxon>Eukaryota</taxon>
        <taxon>Viridiplantae</taxon>
        <taxon>Streptophyta</taxon>
        <taxon>Embryophyta</taxon>
        <taxon>Tracheophyta</taxon>
        <taxon>Spermatophyta</taxon>
        <taxon>Magnoliopsida</taxon>
        <taxon>eudicotyledons</taxon>
        <taxon>Gunneridae</taxon>
        <taxon>Pentapetalae</taxon>
        <taxon>asterids</taxon>
        <taxon>Ericales</taxon>
        <taxon>Ericaceae</taxon>
        <taxon>Ericoideae</taxon>
        <taxon>Rhodoreae</taxon>
        <taxon>Rhododendron</taxon>
    </lineage>
</organism>
<reference evidence="1" key="1">
    <citation type="submission" date="2022-02" db="EMBL/GenBank/DDBJ databases">
        <title>Plant Genome Project.</title>
        <authorList>
            <person name="Zhang R.-G."/>
        </authorList>
    </citation>
    <scope>NUCLEOTIDE SEQUENCE</scope>
    <source>
        <strain evidence="1">AT1</strain>
    </source>
</reference>
<proteinExistence type="predicted"/>
<protein>
    <submittedName>
        <fullName evidence="1">Uncharacterized protein</fullName>
    </submittedName>
</protein>
<gene>
    <name evidence="1" type="ORF">RHMOL_Rhmol12G0122500</name>
</gene>
<accession>A0ACC0LIU2</accession>
<dbReference type="Proteomes" id="UP001062846">
    <property type="component" value="Chromosome 12"/>
</dbReference>
<name>A0ACC0LIU2_RHOML</name>
<keyword evidence="2" id="KW-1185">Reference proteome</keyword>
<evidence type="ECO:0000313" key="2">
    <source>
        <dbReference type="Proteomes" id="UP001062846"/>
    </source>
</evidence>